<feature type="compositionally biased region" description="Basic and acidic residues" evidence="1">
    <location>
        <begin position="63"/>
        <end position="76"/>
    </location>
</feature>
<reference evidence="2" key="1">
    <citation type="journal article" date="2022" name="Int. J. Mol. Sci.">
        <title>Draft Genome of Tanacetum Coccineum: Genomic Comparison of Closely Related Tanacetum-Family Plants.</title>
        <authorList>
            <person name="Yamashiro T."/>
            <person name="Shiraishi A."/>
            <person name="Nakayama K."/>
            <person name="Satake H."/>
        </authorList>
    </citation>
    <scope>NUCLEOTIDE SEQUENCE</scope>
</reference>
<comment type="caution">
    <text evidence="2">The sequence shown here is derived from an EMBL/GenBank/DDBJ whole genome shotgun (WGS) entry which is preliminary data.</text>
</comment>
<feature type="non-terminal residue" evidence="2">
    <location>
        <position position="111"/>
    </location>
</feature>
<keyword evidence="3" id="KW-1185">Reference proteome</keyword>
<feature type="compositionally biased region" description="Polar residues" evidence="1">
    <location>
        <begin position="1"/>
        <end position="17"/>
    </location>
</feature>
<proteinExistence type="predicted"/>
<dbReference type="EMBL" id="BQNB010014022">
    <property type="protein sequence ID" value="GJT23060.1"/>
    <property type="molecule type" value="Genomic_DNA"/>
</dbReference>
<dbReference type="Proteomes" id="UP001151760">
    <property type="component" value="Unassembled WGS sequence"/>
</dbReference>
<feature type="region of interest" description="Disordered" evidence="1">
    <location>
        <begin position="1"/>
        <end position="40"/>
    </location>
</feature>
<sequence>MGSPSTHPNDSTSTNQPLPEGTNIDHKYSGRNTQLADSGQPKALVTDLLGVGQVDKTQSTRFEMSDPEHNKGKTSSEVEPDTETLIPTIVADIQALLRDSEDELDSLEPTH</sequence>
<evidence type="ECO:0000256" key="1">
    <source>
        <dbReference type="SAM" id="MobiDB-lite"/>
    </source>
</evidence>
<protein>
    <submittedName>
        <fullName evidence="2">Uncharacterized protein</fullName>
    </submittedName>
</protein>
<reference evidence="2" key="2">
    <citation type="submission" date="2022-01" db="EMBL/GenBank/DDBJ databases">
        <authorList>
            <person name="Yamashiro T."/>
            <person name="Shiraishi A."/>
            <person name="Satake H."/>
            <person name="Nakayama K."/>
        </authorList>
    </citation>
    <scope>NUCLEOTIDE SEQUENCE</scope>
</reference>
<name>A0ABQ5C7V8_9ASTR</name>
<evidence type="ECO:0000313" key="2">
    <source>
        <dbReference type="EMBL" id="GJT23060.1"/>
    </source>
</evidence>
<organism evidence="2 3">
    <name type="scientific">Tanacetum coccineum</name>
    <dbReference type="NCBI Taxonomy" id="301880"/>
    <lineage>
        <taxon>Eukaryota</taxon>
        <taxon>Viridiplantae</taxon>
        <taxon>Streptophyta</taxon>
        <taxon>Embryophyta</taxon>
        <taxon>Tracheophyta</taxon>
        <taxon>Spermatophyta</taxon>
        <taxon>Magnoliopsida</taxon>
        <taxon>eudicotyledons</taxon>
        <taxon>Gunneridae</taxon>
        <taxon>Pentapetalae</taxon>
        <taxon>asterids</taxon>
        <taxon>campanulids</taxon>
        <taxon>Asterales</taxon>
        <taxon>Asteraceae</taxon>
        <taxon>Asteroideae</taxon>
        <taxon>Anthemideae</taxon>
        <taxon>Anthemidinae</taxon>
        <taxon>Tanacetum</taxon>
    </lineage>
</organism>
<feature type="region of interest" description="Disordered" evidence="1">
    <location>
        <begin position="56"/>
        <end position="82"/>
    </location>
</feature>
<gene>
    <name evidence="2" type="ORF">Tco_0892997</name>
</gene>
<evidence type="ECO:0000313" key="3">
    <source>
        <dbReference type="Proteomes" id="UP001151760"/>
    </source>
</evidence>
<accession>A0ABQ5C7V8</accession>